<accession>A0A7K0CLQ8</accession>
<dbReference type="InterPro" id="IPR053140">
    <property type="entry name" value="GDSL_Rv0518-like"/>
</dbReference>
<evidence type="ECO:0000313" key="5">
    <source>
        <dbReference type="Proteomes" id="UP000466345"/>
    </source>
</evidence>
<gene>
    <name evidence="4" type="ORF">SRB5_41120</name>
</gene>
<dbReference type="CDD" id="cd01830">
    <property type="entry name" value="XynE_like"/>
    <property type="match status" value="1"/>
</dbReference>
<reference evidence="4 5" key="1">
    <citation type="submission" date="2019-10" db="EMBL/GenBank/DDBJ databases">
        <title>Streptomyces smaragdinus sp. nov. and Streptomyces fabii sp. nov., isolated from the gut of fungus growing-termite Macrotermes natalensis.</title>
        <authorList>
            <person name="Schwitalla J."/>
            <person name="Benndorf R."/>
            <person name="Martin K."/>
            <person name="De Beer W."/>
            <person name="Kaster A.-K."/>
            <person name="Vollmers J."/>
            <person name="Poulsen M."/>
            <person name="Beemelmanns C."/>
        </authorList>
    </citation>
    <scope>NUCLEOTIDE SEQUENCE [LARGE SCALE GENOMIC DNA]</scope>
    <source>
        <strain evidence="4 5">RB5</strain>
    </source>
</reference>
<proteinExistence type="predicted"/>
<dbReference type="Pfam" id="PF13472">
    <property type="entry name" value="Lipase_GDSL_2"/>
    <property type="match status" value="1"/>
</dbReference>
<dbReference type="Gene3D" id="3.40.50.1110">
    <property type="entry name" value="SGNH hydrolase"/>
    <property type="match status" value="1"/>
</dbReference>
<feature type="signal peptide" evidence="2">
    <location>
        <begin position="1"/>
        <end position="22"/>
    </location>
</feature>
<feature type="chain" id="PRO_5029708164" description="SGNH hydrolase-type esterase domain-containing protein" evidence="2">
    <location>
        <begin position="23"/>
        <end position="434"/>
    </location>
</feature>
<feature type="domain" description="SGNH hydrolase-type esterase" evidence="3">
    <location>
        <begin position="225"/>
        <end position="413"/>
    </location>
</feature>
<evidence type="ECO:0000256" key="1">
    <source>
        <dbReference type="SAM" id="MobiDB-lite"/>
    </source>
</evidence>
<dbReference type="InterPro" id="IPR036514">
    <property type="entry name" value="SGNH_hydro_sf"/>
</dbReference>
<dbReference type="AlphaFoldDB" id="A0A7K0CLQ8"/>
<protein>
    <recommendedName>
        <fullName evidence="3">SGNH hydrolase-type esterase domain-containing protein</fullName>
    </recommendedName>
</protein>
<name>A0A7K0CLQ8_9ACTN</name>
<organism evidence="4 5">
    <name type="scientific">Streptomyces smaragdinus</name>
    <dbReference type="NCBI Taxonomy" id="2585196"/>
    <lineage>
        <taxon>Bacteria</taxon>
        <taxon>Bacillati</taxon>
        <taxon>Actinomycetota</taxon>
        <taxon>Actinomycetes</taxon>
        <taxon>Kitasatosporales</taxon>
        <taxon>Streptomycetaceae</taxon>
        <taxon>Streptomyces</taxon>
    </lineage>
</organism>
<keyword evidence="2" id="KW-0732">Signal</keyword>
<evidence type="ECO:0000313" key="4">
    <source>
        <dbReference type="EMBL" id="MQY13952.1"/>
    </source>
</evidence>
<dbReference type="RefSeq" id="WP_323378203.1">
    <property type="nucleotide sequence ID" value="NZ_WEGJ01000016.1"/>
</dbReference>
<evidence type="ECO:0000259" key="3">
    <source>
        <dbReference type="Pfam" id="PF13472"/>
    </source>
</evidence>
<dbReference type="PANTHER" id="PTHR43784:SF2">
    <property type="entry name" value="GDSL-LIKE LIPASE_ACYLHYDROLASE, PUTATIVE (AFU_ORTHOLOGUE AFUA_2G00820)-RELATED"/>
    <property type="match status" value="1"/>
</dbReference>
<comment type="caution">
    <text evidence="4">The sequence shown here is derived from an EMBL/GenBank/DDBJ whole genome shotgun (WGS) entry which is preliminary data.</text>
</comment>
<feature type="region of interest" description="Disordered" evidence="1">
    <location>
        <begin position="33"/>
        <end position="55"/>
    </location>
</feature>
<evidence type="ECO:0000256" key="2">
    <source>
        <dbReference type="SAM" id="SignalP"/>
    </source>
</evidence>
<dbReference type="InterPro" id="IPR013830">
    <property type="entry name" value="SGNH_hydro"/>
</dbReference>
<dbReference type="Proteomes" id="UP000466345">
    <property type="component" value="Unassembled WGS sequence"/>
</dbReference>
<sequence length="434" mass="45238">MTRRAGYAVLAALVAVAVPAAAGVYALTGDDGSGDRAAFTPREPAAPAGTGGWTGTWATAPTAAEPGTERGLANLSVRNVVHTTVGGTRIRIQLSNAFGTAPLTLDGASVALAVAGGSAGAAPGSMRRLTFAQRSAVTVPVGRSVISDAVRLTVPADRDLLVTTYARTPSGPVTYHPHSRQISYAAEGDHTTDVRGGAFTQQLPFWRYLTGVDVWSTQARGAVAVIGDSLTDGLTSTIGANHRWTDFLAQRLRTEPGAPRYGVLNLGISGNRLLHDASSREGAGESALTRLDRDVLSRTNIKAVIVEVGVNDLLKSPQQTDPDAIVAGLRQITADARARGLRVTGATLMPFAGHPRGTKALEKTRTEVNRQIRAGGVFDAVLDFDAAVRDPGHPSRLLPAYDSGDHLHLTDAGFLAMAKAVDPAQLRGTTQAAL</sequence>
<dbReference type="EMBL" id="WEGJ01000016">
    <property type="protein sequence ID" value="MQY13952.1"/>
    <property type="molecule type" value="Genomic_DNA"/>
</dbReference>
<dbReference type="PANTHER" id="PTHR43784">
    <property type="entry name" value="GDSL-LIKE LIPASE/ACYLHYDROLASE, PUTATIVE (AFU_ORTHOLOGUE AFUA_2G00820)-RELATED"/>
    <property type="match status" value="1"/>
</dbReference>
<keyword evidence="5" id="KW-1185">Reference proteome</keyword>
<dbReference type="SUPFAM" id="SSF52266">
    <property type="entry name" value="SGNH hydrolase"/>
    <property type="match status" value="1"/>
</dbReference>